<dbReference type="SUPFAM" id="SSF89890">
    <property type="entry name" value="Proguanylin"/>
    <property type="match status" value="1"/>
</dbReference>
<accession>A0A9D3NLR3</accession>
<reference evidence="9 10" key="1">
    <citation type="submission" date="2021-06" db="EMBL/GenBank/DDBJ databases">
        <title>Chromosome-level genome assembly of the red-tail catfish (Hemibagrus wyckioides).</title>
        <authorList>
            <person name="Shao F."/>
        </authorList>
    </citation>
    <scope>NUCLEOTIDE SEQUENCE [LARGE SCALE GENOMIC DNA]</scope>
    <source>
        <strain evidence="9">EC202008001</strain>
        <tissue evidence="9">Blood</tissue>
    </source>
</reference>
<dbReference type="OrthoDB" id="9926421at2759"/>
<dbReference type="GO" id="GO:0005576">
    <property type="term" value="C:extracellular region"/>
    <property type="evidence" value="ECO:0007669"/>
    <property type="project" value="UniProtKB-SubCell"/>
</dbReference>
<keyword evidence="5" id="KW-1015">Disulfide bond</keyword>
<evidence type="ECO:0000256" key="1">
    <source>
        <dbReference type="ARBA" id="ARBA00004613"/>
    </source>
</evidence>
<protein>
    <recommendedName>
        <fullName evidence="7">Guanylate cyclase activator 2B</fullName>
    </recommendedName>
</protein>
<proteinExistence type="inferred from homology"/>
<dbReference type="InterPro" id="IPR036382">
    <property type="entry name" value="Guanylin_sf"/>
</dbReference>
<evidence type="ECO:0000256" key="5">
    <source>
        <dbReference type="ARBA" id="ARBA00023157"/>
    </source>
</evidence>
<gene>
    <name evidence="9" type="ORF">KOW79_013265</name>
</gene>
<organism evidence="9 10">
    <name type="scientific">Hemibagrus wyckioides</name>
    <dbReference type="NCBI Taxonomy" id="337641"/>
    <lineage>
        <taxon>Eukaryota</taxon>
        <taxon>Metazoa</taxon>
        <taxon>Chordata</taxon>
        <taxon>Craniata</taxon>
        <taxon>Vertebrata</taxon>
        <taxon>Euteleostomi</taxon>
        <taxon>Actinopterygii</taxon>
        <taxon>Neopterygii</taxon>
        <taxon>Teleostei</taxon>
        <taxon>Ostariophysi</taxon>
        <taxon>Siluriformes</taxon>
        <taxon>Bagridae</taxon>
        <taxon>Hemibagrus</taxon>
    </lineage>
</organism>
<keyword evidence="10" id="KW-1185">Reference proteome</keyword>
<dbReference type="AlphaFoldDB" id="A0A9D3NLR3"/>
<dbReference type="GO" id="GO:0030250">
    <property type="term" value="F:guanylate cyclase activator activity"/>
    <property type="evidence" value="ECO:0007669"/>
    <property type="project" value="InterPro"/>
</dbReference>
<dbReference type="Proteomes" id="UP000824219">
    <property type="component" value="Linkage Group LG15"/>
</dbReference>
<evidence type="ECO:0000256" key="7">
    <source>
        <dbReference type="ARBA" id="ARBA00041176"/>
    </source>
</evidence>
<dbReference type="PRINTS" id="PR00774">
    <property type="entry name" value="GUANYLIN"/>
</dbReference>
<comment type="caution">
    <text evidence="9">The sequence shown here is derived from an EMBL/GenBank/DDBJ whole genome shotgun (WGS) entry which is preliminary data.</text>
</comment>
<evidence type="ECO:0000313" key="10">
    <source>
        <dbReference type="Proteomes" id="UP000824219"/>
    </source>
</evidence>
<feature type="signal peptide" evidence="8">
    <location>
        <begin position="1"/>
        <end position="19"/>
    </location>
</feature>
<evidence type="ECO:0000256" key="6">
    <source>
        <dbReference type="ARBA" id="ARBA00037765"/>
    </source>
</evidence>
<evidence type="ECO:0000256" key="3">
    <source>
        <dbReference type="ARBA" id="ARBA00022525"/>
    </source>
</evidence>
<evidence type="ECO:0000256" key="2">
    <source>
        <dbReference type="ARBA" id="ARBA00009883"/>
    </source>
</evidence>
<comment type="similarity">
    <text evidence="2">Belongs to the guanylin family.</text>
</comment>
<evidence type="ECO:0000313" key="9">
    <source>
        <dbReference type="EMBL" id="KAG7323563.1"/>
    </source>
</evidence>
<name>A0A9D3NLR3_9TELE</name>
<feature type="chain" id="PRO_5038646204" description="Guanylate cyclase activator 2B" evidence="8">
    <location>
        <begin position="20"/>
        <end position="141"/>
    </location>
</feature>
<keyword evidence="3" id="KW-0964">Secreted</keyword>
<dbReference type="PANTHER" id="PTHR11318:SF4">
    <property type="entry name" value="GUANYLATE CYCLASE ACTIVATOR 2B"/>
    <property type="match status" value="1"/>
</dbReference>
<keyword evidence="4 8" id="KW-0732">Signal</keyword>
<comment type="function">
    <text evidence="6">Endogenous activator of intestinal guanylate cyclase. It stimulates this enzyme through the same receptor binding region as the heat-stable enterotoxins. May be a potent physiological regulator of intestinal fluid and electrolyte transport. May be an autocrine/paracrine regulator of intestinal salt and water transport.</text>
</comment>
<dbReference type="PANTHER" id="PTHR11318">
    <property type="entry name" value="GUANYLIN FAMILY MEMBER"/>
    <property type="match status" value="1"/>
</dbReference>
<evidence type="ECO:0000256" key="4">
    <source>
        <dbReference type="ARBA" id="ARBA00022729"/>
    </source>
</evidence>
<comment type="subcellular location">
    <subcellularLocation>
        <location evidence="1">Secreted</location>
    </subcellularLocation>
</comment>
<sequence length="141" mass="15569">MKVLLVGLLILAFGLNSDAVIVHEGEFSFSLESVKKLWDILANGESSEQSNLLRVSSAVTVCENPLLPKEFQTLCQSKNAQVHFSSLACVFDFNRHFKFHCPKVAGNLRCKPKRQSCRTAGGGHIAMLNELILLSRALLVK</sequence>
<dbReference type="EMBL" id="JAHKSW010000015">
    <property type="protein sequence ID" value="KAG7323563.1"/>
    <property type="molecule type" value="Genomic_DNA"/>
</dbReference>
<evidence type="ECO:0000256" key="8">
    <source>
        <dbReference type="SAM" id="SignalP"/>
    </source>
</evidence>
<dbReference type="Gene3D" id="3.90.1450.10">
    <property type="entry name" value="Guanylin"/>
    <property type="match status" value="1"/>
</dbReference>
<dbReference type="Pfam" id="PF02058">
    <property type="entry name" value="Guanylin"/>
    <property type="match status" value="1"/>
</dbReference>
<dbReference type="InterPro" id="IPR000879">
    <property type="entry name" value="Guanylin"/>
</dbReference>